<organism evidence="2 3">
    <name type="scientific">Jeotgalibacillus soli</name>
    <dbReference type="NCBI Taxonomy" id="889306"/>
    <lineage>
        <taxon>Bacteria</taxon>
        <taxon>Bacillati</taxon>
        <taxon>Bacillota</taxon>
        <taxon>Bacilli</taxon>
        <taxon>Bacillales</taxon>
        <taxon>Caryophanaceae</taxon>
        <taxon>Jeotgalibacillus</taxon>
    </lineage>
</organism>
<sequence length="219" mass="24790">MKKEFYTFKKEQPKKTIIRNYTLADADPLIQIQREAFPPPFPEELLWNHDQLEAHTTLFPEGALCVEVEGEIAGSMTALRVNLQPGEKHTWNEITDQGYIRNHQPNGSSIYVVDICVSPRFRGLGLGKELMLAMYETVVYLGADRLVGGSRIPGYQKVKEKMSPEEYVSAVKNGTLQDPVVTFLMKCGRVPVELLPGYLDDEESNNNAVLMEWKNPFKG</sequence>
<dbReference type="InterPro" id="IPR016181">
    <property type="entry name" value="Acyl_CoA_acyltransferase"/>
</dbReference>
<gene>
    <name evidence="2" type="ORF">KP78_22360</name>
</gene>
<dbReference type="CDD" id="cd04301">
    <property type="entry name" value="NAT_SF"/>
    <property type="match status" value="1"/>
</dbReference>
<dbReference type="InterPro" id="IPR000182">
    <property type="entry name" value="GNAT_dom"/>
</dbReference>
<accession>A0A0C2VA85</accession>
<dbReference type="PROSITE" id="PS51186">
    <property type="entry name" value="GNAT"/>
    <property type="match status" value="1"/>
</dbReference>
<keyword evidence="2" id="KW-0808">Transferase</keyword>
<name>A0A0C2VA85_9BACL</name>
<dbReference type="Pfam" id="PF00583">
    <property type="entry name" value="Acetyltransf_1"/>
    <property type="match status" value="1"/>
</dbReference>
<dbReference type="SUPFAM" id="SSF55729">
    <property type="entry name" value="Acyl-CoA N-acyltransferases (Nat)"/>
    <property type="match status" value="1"/>
</dbReference>
<reference evidence="2 3" key="1">
    <citation type="submission" date="2015-01" db="EMBL/GenBank/DDBJ databases">
        <title>Genome sequencing of Jeotgalibacillus soli.</title>
        <authorList>
            <person name="Goh K.M."/>
            <person name="Chan K.-G."/>
            <person name="Yaakop A.S."/>
            <person name="Ee R."/>
            <person name="Gan H.M."/>
            <person name="Chan C.S."/>
        </authorList>
    </citation>
    <scope>NUCLEOTIDE SEQUENCE [LARGE SCALE GENOMIC DNA]</scope>
    <source>
        <strain evidence="2 3">P9</strain>
    </source>
</reference>
<evidence type="ECO:0000259" key="1">
    <source>
        <dbReference type="PROSITE" id="PS51186"/>
    </source>
</evidence>
<dbReference type="EMBL" id="JXRP01000017">
    <property type="protein sequence ID" value="KIL45887.1"/>
    <property type="molecule type" value="Genomic_DNA"/>
</dbReference>
<dbReference type="AlphaFoldDB" id="A0A0C2VA85"/>
<dbReference type="OrthoDB" id="9811121at2"/>
<dbReference type="STRING" id="889306.KP78_22360"/>
<comment type="caution">
    <text evidence="2">The sequence shown here is derived from an EMBL/GenBank/DDBJ whole genome shotgun (WGS) entry which is preliminary data.</text>
</comment>
<proteinExistence type="predicted"/>
<evidence type="ECO:0000313" key="3">
    <source>
        <dbReference type="Proteomes" id="UP000031938"/>
    </source>
</evidence>
<evidence type="ECO:0000313" key="2">
    <source>
        <dbReference type="EMBL" id="KIL45887.1"/>
    </source>
</evidence>
<dbReference type="RefSeq" id="WP_106388555.1">
    <property type="nucleotide sequence ID" value="NZ_JXRP01000017.1"/>
</dbReference>
<keyword evidence="3" id="KW-1185">Reference proteome</keyword>
<dbReference type="PATRIC" id="fig|889306.3.peg.2249"/>
<feature type="domain" description="N-acetyltransferase" evidence="1">
    <location>
        <begin position="16"/>
        <end position="216"/>
    </location>
</feature>
<dbReference type="Gene3D" id="3.40.630.30">
    <property type="match status" value="1"/>
</dbReference>
<protein>
    <submittedName>
        <fullName evidence="2">N-acetyltransferase</fullName>
    </submittedName>
</protein>
<dbReference type="Proteomes" id="UP000031938">
    <property type="component" value="Unassembled WGS sequence"/>
</dbReference>
<dbReference type="GO" id="GO:0016747">
    <property type="term" value="F:acyltransferase activity, transferring groups other than amino-acyl groups"/>
    <property type="evidence" value="ECO:0007669"/>
    <property type="project" value="InterPro"/>
</dbReference>